<feature type="signal peptide" evidence="4">
    <location>
        <begin position="1"/>
        <end position="22"/>
    </location>
</feature>
<keyword evidence="3" id="KW-0378">Hydrolase</keyword>
<keyword evidence="2" id="KW-0645">Protease</keyword>
<evidence type="ECO:0000313" key="6">
    <source>
        <dbReference type="Proteomes" id="UP000552864"/>
    </source>
</evidence>
<dbReference type="RefSeq" id="WP_168736716.1">
    <property type="nucleotide sequence ID" value="NZ_JABAHZ010000001.1"/>
</dbReference>
<comment type="caution">
    <text evidence="5">The sequence shown here is derived from an EMBL/GenBank/DDBJ whole genome shotgun (WGS) entry which is preliminary data.</text>
</comment>
<dbReference type="GO" id="GO:0008233">
    <property type="term" value="F:peptidase activity"/>
    <property type="evidence" value="ECO:0007669"/>
    <property type="project" value="UniProtKB-KW"/>
</dbReference>
<dbReference type="PANTHER" id="PTHR43343:SF3">
    <property type="entry name" value="PROTEASE DO-LIKE 8, CHLOROPLASTIC"/>
    <property type="match status" value="1"/>
</dbReference>
<evidence type="ECO:0000256" key="1">
    <source>
        <dbReference type="ARBA" id="ARBA00010541"/>
    </source>
</evidence>
<evidence type="ECO:0000313" key="5">
    <source>
        <dbReference type="EMBL" id="NLR77309.1"/>
    </source>
</evidence>
<dbReference type="InterPro" id="IPR043504">
    <property type="entry name" value="Peptidase_S1_PA_chymotrypsin"/>
</dbReference>
<dbReference type="AlphaFoldDB" id="A0A847SJJ4"/>
<dbReference type="Gene3D" id="2.40.10.10">
    <property type="entry name" value="Trypsin-like serine proteases"/>
    <property type="match status" value="2"/>
</dbReference>
<keyword evidence="6" id="KW-1185">Reference proteome</keyword>
<keyword evidence="4" id="KW-0732">Signal</keyword>
<name>A0A847SJJ4_9BACT</name>
<protein>
    <submittedName>
        <fullName evidence="5">Trypsin-like peptidase domain-containing protein</fullName>
    </submittedName>
</protein>
<dbReference type="InterPro" id="IPR009003">
    <property type="entry name" value="Peptidase_S1_PA"/>
</dbReference>
<reference evidence="5 6" key="1">
    <citation type="submission" date="2020-04" db="EMBL/GenBank/DDBJ databases">
        <authorList>
            <person name="Yin C."/>
        </authorList>
    </citation>
    <scope>NUCLEOTIDE SEQUENCE [LARGE SCALE GENOMIC DNA]</scope>
    <source>
        <strain evidence="5 6">Ak56</strain>
    </source>
</reference>
<dbReference type="InterPro" id="IPR051201">
    <property type="entry name" value="Chloro_Bact_Ser_Proteases"/>
</dbReference>
<evidence type="ECO:0000256" key="2">
    <source>
        <dbReference type="ARBA" id="ARBA00022670"/>
    </source>
</evidence>
<dbReference type="SUPFAM" id="SSF50494">
    <property type="entry name" value="Trypsin-like serine proteases"/>
    <property type="match status" value="1"/>
</dbReference>
<dbReference type="Pfam" id="PF13365">
    <property type="entry name" value="Trypsin_2"/>
    <property type="match status" value="1"/>
</dbReference>
<feature type="chain" id="PRO_5032653812" evidence="4">
    <location>
        <begin position="23"/>
        <end position="314"/>
    </location>
</feature>
<dbReference type="GO" id="GO:0006508">
    <property type="term" value="P:proteolysis"/>
    <property type="evidence" value="ECO:0007669"/>
    <property type="project" value="UniProtKB-KW"/>
</dbReference>
<evidence type="ECO:0000256" key="4">
    <source>
        <dbReference type="SAM" id="SignalP"/>
    </source>
</evidence>
<dbReference type="EMBL" id="JABAHZ010000001">
    <property type="protein sequence ID" value="NLR77309.1"/>
    <property type="molecule type" value="Genomic_DNA"/>
</dbReference>
<dbReference type="PANTHER" id="PTHR43343">
    <property type="entry name" value="PEPTIDASE S12"/>
    <property type="match status" value="1"/>
</dbReference>
<evidence type="ECO:0000256" key="3">
    <source>
        <dbReference type="ARBA" id="ARBA00022801"/>
    </source>
</evidence>
<gene>
    <name evidence="5" type="ORF">HGH91_01655</name>
</gene>
<accession>A0A847SJJ4</accession>
<dbReference type="Proteomes" id="UP000552864">
    <property type="component" value="Unassembled WGS sequence"/>
</dbReference>
<proteinExistence type="inferred from homology"/>
<sequence>MKTSYLILIGTFLLLWHTSARGQAVANNNRYIDYQQFFSHLHLDTLRGKALISLKTLQDSAALLADEAPPKGAAITTLRAGRKPLDGASIYARRKQSVFIIGKLQKAQAAGAMNFDLIGTAFAISTNGICVTNYHVLKDILQKPLPGNDNDSLYFIIAPDGHVHFIDRILAYSQNNDIAVFHINTQSMPLVPLPLGRPAETGDPVYCLSHPLGYFYYFSHGIVARNVTIDKQAAAAGYNPLGKPPVRMEITADYAIGSSGGPVLDKCGNLIGIVSSTAPISTDQGKGAMTTGVHQQLVVKDTAPVAALLELLGR</sequence>
<organism evidence="5 6">
    <name type="scientific">Chitinophaga eiseniae</name>
    <dbReference type="NCBI Taxonomy" id="634771"/>
    <lineage>
        <taxon>Bacteria</taxon>
        <taxon>Pseudomonadati</taxon>
        <taxon>Bacteroidota</taxon>
        <taxon>Chitinophagia</taxon>
        <taxon>Chitinophagales</taxon>
        <taxon>Chitinophagaceae</taxon>
        <taxon>Chitinophaga</taxon>
    </lineage>
</organism>
<comment type="similarity">
    <text evidence="1">Belongs to the peptidase S1C family.</text>
</comment>